<feature type="transmembrane region" description="Helical" evidence="1">
    <location>
        <begin position="252"/>
        <end position="268"/>
    </location>
</feature>
<evidence type="ECO:0008006" key="4">
    <source>
        <dbReference type="Google" id="ProtNLM"/>
    </source>
</evidence>
<dbReference type="EMBL" id="BSOY01000002">
    <property type="protein sequence ID" value="GLS00205.1"/>
    <property type="molecule type" value="Genomic_DNA"/>
</dbReference>
<keyword evidence="1" id="KW-1133">Transmembrane helix</keyword>
<keyword evidence="1" id="KW-0472">Membrane</keyword>
<comment type="caution">
    <text evidence="2">The sequence shown here is derived from an EMBL/GenBank/DDBJ whole genome shotgun (WGS) entry which is preliminary data.</text>
</comment>
<reference evidence="3" key="1">
    <citation type="journal article" date="2019" name="Int. J. Syst. Evol. Microbiol.">
        <title>The Global Catalogue of Microorganisms (GCM) 10K type strain sequencing project: providing services to taxonomists for standard genome sequencing and annotation.</title>
        <authorList>
            <consortium name="The Broad Institute Genomics Platform"/>
            <consortium name="The Broad Institute Genome Sequencing Center for Infectious Disease"/>
            <person name="Wu L."/>
            <person name="Ma J."/>
        </authorList>
    </citation>
    <scope>NUCLEOTIDE SEQUENCE [LARGE SCALE GENOMIC DNA]</scope>
    <source>
        <strain evidence="3">NBRC 110107</strain>
    </source>
</reference>
<evidence type="ECO:0000256" key="1">
    <source>
        <dbReference type="SAM" id="Phobius"/>
    </source>
</evidence>
<sequence>MPFVWAVVPLGILYWSRLGLVYRGLFFSAVLCSLIFSALRGTDREIADLLIVSGSAFAVATARKRLDRQEAPPPAALNPSGPLTRRWRVALVVIAALTVSGSVFVERKEDRMNTVSAFCFLNSGACADYSHPLIVGMNDSGRFATTMTVAYITNGYYGLSLALEKPFKSSWGVGHSSALNRIYDVLGGDPNVKFNTFNYRNIDDGWPQEYFWSTMLTSIANDVSFPGAVVLMGFFAWLWGRSWMDAVLAKNDSAAIVFCLATFSVIYFPANLQILQTLEGYSTVVFWVIAWLWFRVRDPSRS</sequence>
<dbReference type="Proteomes" id="UP001156921">
    <property type="component" value="Unassembled WGS sequence"/>
</dbReference>
<keyword evidence="3" id="KW-1185">Reference proteome</keyword>
<feature type="transmembrane region" description="Helical" evidence="1">
    <location>
        <begin position="274"/>
        <end position="294"/>
    </location>
</feature>
<organism evidence="2 3">
    <name type="scientific">Brevundimonas denitrificans</name>
    <dbReference type="NCBI Taxonomy" id="1443434"/>
    <lineage>
        <taxon>Bacteria</taxon>
        <taxon>Pseudomonadati</taxon>
        <taxon>Pseudomonadota</taxon>
        <taxon>Alphaproteobacteria</taxon>
        <taxon>Caulobacterales</taxon>
        <taxon>Caulobacteraceae</taxon>
        <taxon>Brevundimonas</taxon>
    </lineage>
</organism>
<feature type="transmembrane region" description="Helical" evidence="1">
    <location>
        <begin position="20"/>
        <end position="39"/>
    </location>
</feature>
<proteinExistence type="predicted"/>
<feature type="transmembrane region" description="Helical" evidence="1">
    <location>
        <begin position="223"/>
        <end position="240"/>
    </location>
</feature>
<accession>A0ABQ6BDY0</accession>
<protein>
    <recommendedName>
        <fullName evidence="4">Oligosaccharide repeat unit polymerase</fullName>
    </recommendedName>
</protein>
<keyword evidence="1" id="KW-0812">Transmembrane</keyword>
<name>A0ABQ6BDY0_9CAUL</name>
<evidence type="ECO:0000313" key="3">
    <source>
        <dbReference type="Proteomes" id="UP001156921"/>
    </source>
</evidence>
<gene>
    <name evidence="2" type="ORF">GCM10007859_02090</name>
</gene>
<feature type="transmembrane region" description="Helical" evidence="1">
    <location>
        <begin position="86"/>
        <end position="105"/>
    </location>
</feature>
<evidence type="ECO:0000313" key="2">
    <source>
        <dbReference type="EMBL" id="GLS00205.1"/>
    </source>
</evidence>